<reference evidence="1 2" key="1">
    <citation type="submission" date="2019-11" db="EMBL/GenBank/DDBJ databases">
        <title>Whole genome sequence of Oryza granulata.</title>
        <authorList>
            <person name="Li W."/>
        </authorList>
    </citation>
    <scope>NUCLEOTIDE SEQUENCE [LARGE SCALE GENOMIC DNA]</scope>
    <source>
        <strain evidence="2">cv. Menghai</strain>
        <tissue evidence="1">Leaf</tissue>
    </source>
</reference>
<dbReference type="EMBL" id="SPHZ02000002">
    <property type="protein sequence ID" value="KAF0930564.1"/>
    <property type="molecule type" value="Genomic_DNA"/>
</dbReference>
<comment type="caution">
    <text evidence="1">The sequence shown here is derived from an EMBL/GenBank/DDBJ whole genome shotgun (WGS) entry which is preliminary data.</text>
</comment>
<proteinExistence type="predicted"/>
<organism evidence="1 2">
    <name type="scientific">Oryza meyeriana var. granulata</name>
    <dbReference type="NCBI Taxonomy" id="110450"/>
    <lineage>
        <taxon>Eukaryota</taxon>
        <taxon>Viridiplantae</taxon>
        <taxon>Streptophyta</taxon>
        <taxon>Embryophyta</taxon>
        <taxon>Tracheophyta</taxon>
        <taxon>Spermatophyta</taxon>
        <taxon>Magnoliopsida</taxon>
        <taxon>Liliopsida</taxon>
        <taxon>Poales</taxon>
        <taxon>Poaceae</taxon>
        <taxon>BOP clade</taxon>
        <taxon>Oryzoideae</taxon>
        <taxon>Oryzeae</taxon>
        <taxon>Oryzinae</taxon>
        <taxon>Oryza</taxon>
        <taxon>Oryza meyeriana</taxon>
    </lineage>
</organism>
<evidence type="ECO:0000313" key="2">
    <source>
        <dbReference type="Proteomes" id="UP000479710"/>
    </source>
</evidence>
<evidence type="ECO:0000313" key="1">
    <source>
        <dbReference type="EMBL" id="KAF0930564.1"/>
    </source>
</evidence>
<sequence>MSGGGGYTPHGAGNHSGLHQAGPWICFNPWATQQTGWRAPGILGPVPQARMAFAGPSLSPPSNVHMGQPNWN</sequence>
<dbReference type="Proteomes" id="UP000479710">
    <property type="component" value="Unassembled WGS sequence"/>
</dbReference>
<dbReference type="AlphaFoldDB" id="A0A6G1F109"/>
<name>A0A6G1F109_9ORYZ</name>
<protein>
    <submittedName>
        <fullName evidence="1">Uncharacterized protein</fullName>
    </submittedName>
</protein>
<keyword evidence="2" id="KW-1185">Reference proteome</keyword>
<accession>A0A6G1F109</accession>
<gene>
    <name evidence="1" type="ORF">E2562_033482</name>
</gene>